<feature type="binding site" evidence="2">
    <location>
        <begin position="11"/>
        <end position="18"/>
    </location>
    <ligand>
        <name>substrate</name>
    </ligand>
</feature>
<dbReference type="EMBL" id="QFOT01000078">
    <property type="protein sequence ID" value="PZP55271.1"/>
    <property type="molecule type" value="Genomic_DNA"/>
</dbReference>
<reference evidence="3 4" key="1">
    <citation type="submission" date="2017-08" db="EMBL/GenBank/DDBJ databases">
        <title>Infants hospitalized years apart are colonized by the same room-sourced microbial strains.</title>
        <authorList>
            <person name="Brooks B."/>
            <person name="Olm M.R."/>
            <person name="Firek B.A."/>
            <person name="Baker R."/>
            <person name="Thomas B.C."/>
            <person name="Morowitz M.J."/>
            <person name="Banfield J.F."/>
        </authorList>
    </citation>
    <scope>NUCLEOTIDE SEQUENCE [LARGE SCALE GENOMIC DNA]</scope>
    <source>
        <strain evidence="3">S2_006_000_R2_64</strain>
    </source>
</reference>
<evidence type="ECO:0000256" key="2">
    <source>
        <dbReference type="PIRSR" id="PIRSR613078-2"/>
    </source>
</evidence>
<dbReference type="SMART" id="SM00855">
    <property type="entry name" value="PGAM"/>
    <property type="match status" value="1"/>
</dbReference>
<protein>
    <recommendedName>
        <fullName evidence="5">Histidine phosphatase family protein</fullName>
    </recommendedName>
</protein>
<sequence>MIPQTSFYLLRHGESEANLAGKAAGGGIDSLLTSKGESQARDLAEVIHNLAVKPSMIFVSPMKRARRTAEIVNEGLNLPITVVEHLEEHHVGEWEGQPWGIIGPKMEAGEIPPGGENYDQYAQRVSRVLKPLLSERYETPPLIVAHGGTFRAIGQLYNWDIRRVQNCHLHRFDPSPDLNAFPFKIFEYNVAGIDLRECVSGLCSSVRQR</sequence>
<dbReference type="SUPFAM" id="SSF53254">
    <property type="entry name" value="Phosphoglycerate mutase-like"/>
    <property type="match status" value="1"/>
</dbReference>
<accession>A0A2W5FH81</accession>
<dbReference type="PROSITE" id="PS00175">
    <property type="entry name" value="PG_MUTASE"/>
    <property type="match status" value="1"/>
</dbReference>
<feature type="active site" description="Proton donor/acceptor" evidence="1">
    <location>
        <position position="88"/>
    </location>
</feature>
<gene>
    <name evidence="3" type="ORF">DI586_07400</name>
</gene>
<dbReference type="GO" id="GO:0016791">
    <property type="term" value="F:phosphatase activity"/>
    <property type="evidence" value="ECO:0007669"/>
    <property type="project" value="TreeGrafter"/>
</dbReference>
<evidence type="ECO:0000313" key="4">
    <source>
        <dbReference type="Proteomes" id="UP000249739"/>
    </source>
</evidence>
<dbReference type="InterPro" id="IPR013078">
    <property type="entry name" value="His_Pase_superF_clade-1"/>
</dbReference>
<evidence type="ECO:0008006" key="5">
    <source>
        <dbReference type="Google" id="ProtNLM"/>
    </source>
</evidence>
<dbReference type="CDD" id="cd07067">
    <property type="entry name" value="HP_PGM_like"/>
    <property type="match status" value="1"/>
</dbReference>
<evidence type="ECO:0000313" key="3">
    <source>
        <dbReference type="EMBL" id="PZP55271.1"/>
    </source>
</evidence>
<name>A0A2W5FH81_9BACT</name>
<comment type="caution">
    <text evidence="3">The sequence shown here is derived from an EMBL/GenBank/DDBJ whole genome shotgun (WGS) entry which is preliminary data.</text>
</comment>
<dbReference type="Gene3D" id="3.40.50.1240">
    <property type="entry name" value="Phosphoglycerate mutase-like"/>
    <property type="match status" value="1"/>
</dbReference>
<organism evidence="3 4">
    <name type="scientific">Micavibrio aeruginosavorus</name>
    <dbReference type="NCBI Taxonomy" id="349221"/>
    <lineage>
        <taxon>Bacteria</taxon>
        <taxon>Pseudomonadati</taxon>
        <taxon>Bdellovibrionota</taxon>
        <taxon>Bdellovibrionia</taxon>
        <taxon>Bdellovibrionales</taxon>
        <taxon>Pseudobdellovibrionaceae</taxon>
        <taxon>Micavibrio</taxon>
    </lineage>
</organism>
<dbReference type="InterPro" id="IPR050275">
    <property type="entry name" value="PGM_Phosphatase"/>
</dbReference>
<dbReference type="PANTHER" id="PTHR48100">
    <property type="entry name" value="BROAD-SPECIFICITY PHOSPHATASE YOR283W-RELATED"/>
    <property type="match status" value="1"/>
</dbReference>
<evidence type="ECO:0000256" key="1">
    <source>
        <dbReference type="PIRSR" id="PIRSR613078-1"/>
    </source>
</evidence>
<dbReference type="InterPro" id="IPR001345">
    <property type="entry name" value="PG/BPGM_mutase_AS"/>
</dbReference>
<dbReference type="Pfam" id="PF00300">
    <property type="entry name" value="His_Phos_1"/>
    <property type="match status" value="1"/>
</dbReference>
<feature type="active site" description="Tele-phosphohistidine intermediate" evidence="1">
    <location>
        <position position="12"/>
    </location>
</feature>
<dbReference type="AlphaFoldDB" id="A0A2W5FH81"/>
<dbReference type="Proteomes" id="UP000249739">
    <property type="component" value="Unassembled WGS sequence"/>
</dbReference>
<dbReference type="InterPro" id="IPR029033">
    <property type="entry name" value="His_PPase_superfam"/>
</dbReference>
<feature type="binding site" evidence="2">
    <location>
        <position position="64"/>
    </location>
    <ligand>
        <name>substrate</name>
    </ligand>
</feature>
<proteinExistence type="predicted"/>